<evidence type="ECO:0000259" key="3">
    <source>
        <dbReference type="Pfam" id="PF22691"/>
    </source>
</evidence>
<dbReference type="PANTHER" id="PTHR42870:SF2">
    <property type="entry name" value="LIPID-TRANSFER PROTEIN, PUTATIVE-RELATED"/>
    <property type="match status" value="1"/>
</dbReference>
<reference evidence="4" key="1">
    <citation type="submission" date="2020-05" db="EMBL/GenBank/DDBJ databases">
        <authorList>
            <person name="Chiriac C."/>
            <person name="Salcher M."/>
            <person name="Ghai R."/>
            <person name="Kavagutti S V."/>
        </authorList>
    </citation>
    <scope>NUCLEOTIDE SEQUENCE</scope>
</reference>
<dbReference type="GO" id="GO:0016746">
    <property type="term" value="F:acyltransferase activity"/>
    <property type="evidence" value="ECO:0007669"/>
    <property type="project" value="InterPro"/>
</dbReference>
<dbReference type="EMBL" id="CAEMXZ010000075">
    <property type="protein sequence ID" value="CAB4323815.1"/>
    <property type="molecule type" value="Genomic_DNA"/>
</dbReference>
<dbReference type="Gene3D" id="2.40.50.840">
    <property type="match status" value="1"/>
</dbReference>
<evidence type="ECO:0000256" key="1">
    <source>
        <dbReference type="SAM" id="MobiDB-lite"/>
    </source>
</evidence>
<name>A0A6J5YEE3_9ZZZZ</name>
<proteinExistence type="predicted"/>
<feature type="region of interest" description="Disordered" evidence="1">
    <location>
        <begin position="132"/>
        <end position="154"/>
    </location>
</feature>
<evidence type="ECO:0000259" key="2">
    <source>
        <dbReference type="Pfam" id="PF18313"/>
    </source>
</evidence>
<dbReference type="PANTHER" id="PTHR42870">
    <property type="entry name" value="ACETYL-COA C-ACETYLTRANSFERASE"/>
    <property type="match status" value="1"/>
</dbReference>
<feature type="domain" description="Thiolase-like protein type 1 additional C-terminal" evidence="2">
    <location>
        <begin position="428"/>
        <end position="498"/>
    </location>
</feature>
<dbReference type="Gene3D" id="3.40.47.10">
    <property type="match status" value="1"/>
</dbReference>
<accession>A0A6J5YEE3</accession>
<dbReference type="SUPFAM" id="SSF53901">
    <property type="entry name" value="Thiolase-like"/>
    <property type="match status" value="2"/>
</dbReference>
<evidence type="ECO:0000313" key="4">
    <source>
        <dbReference type="EMBL" id="CAB4323815.1"/>
    </source>
</evidence>
<dbReference type="InterPro" id="IPR055140">
    <property type="entry name" value="Thiolase_C_2"/>
</dbReference>
<feature type="domain" description="Thiolase C-terminal" evidence="3">
    <location>
        <begin position="279"/>
        <end position="413"/>
    </location>
</feature>
<protein>
    <submittedName>
        <fullName evidence="4">Unannotated protein</fullName>
    </submittedName>
</protein>
<dbReference type="InterPro" id="IPR016039">
    <property type="entry name" value="Thiolase-like"/>
</dbReference>
<gene>
    <name evidence="4" type="ORF">UFOPK1392_01575</name>
</gene>
<dbReference type="Pfam" id="PF22691">
    <property type="entry name" value="Thiolase_C_1"/>
    <property type="match status" value="1"/>
</dbReference>
<organism evidence="4">
    <name type="scientific">freshwater metagenome</name>
    <dbReference type="NCBI Taxonomy" id="449393"/>
    <lineage>
        <taxon>unclassified sequences</taxon>
        <taxon>metagenomes</taxon>
        <taxon>ecological metagenomes</taxon>
    </lineage>
</organism>
<sequence>MTEQLDPRLPVIVGVGQITIRPDRGEESLEPVALMTEALRRAEQDSGGSGLLAAADAVRTVSQLSWRYRNAAALVADRIGAHPDELATSVMGGNLAGVMVARAAAEIQAGKAEVIVLCGGEATRSMSMFRASDQRPDWTTQSDDTPPPTMIGDERPLASEVESARGVVMPVHIYPLFENALRARLGLTIDEQQQRLGKLWSAFAEVAAANPEAWIRSGFTADEIARVADDNRMISFPYTKRLCSNNQVDQGSGLIITSVGAAQAAGVPRGRWVFLHAGAEAVDHWNVSNRIDLCSSPALRLAGRDAFALAEITPADIDHVDLYSCFPAAVQIGAIELGLVDDPNANGSGWGGIGARQPLTVTGGMSFAGGPWNDYASHGIATMVGVLREDAGSIGVCTANGGYTTEHAVIVMSTAAPTSGSYGYSEPQAEVDALPRVELDDEWVGEVTIESATVVHERSGPTHALVAARTPSGARTWCHSAEPAFMDAVATVELIGRRATRSTSGEIELA</sequence>
<dbReference type="Pfam" id="PF18313">
    <property type="entry name" value="TLP1_add_C"/>
    <property type="match status" value="1"/>
</dbReference>
<dbReference type="AlphaFoldDB" id="A0A6J5YEE3"/>
<dbReference type="InterPro" id="IPR040771">
    <property type="entry name" value="TLP1_add_C"/>
</dbReference>